<dbReference type="InterPro" id="IPR052019">
    <property type="entry name" value="F420H2_bilvrd_red/Heme_oxyg"/>
</dbReference>
<keyword evidence="4" id="KW-1185">Reference proteome</keyword>
<dbReference type="InterPro" id="IPR011576">
    <property type="entry name" value="Pyridox_Oxase_N"/>
</dbReference>
<dbReference type="Proteomes" id="UP001183420">
    <property type="component" value="Unassembled WGS sequence"/>
</dbReference>
<organism evidence="3 4">
    <name type="scientific">Streptomyces millisiae</name>
    <dbReference type="NCBI Taxonomy" id="3075542"/>
    <lineage>
        <taxon>Bacteria</taxon>
        <taxon>Bacillati</taxon>
        <taxon>Actinomycetota</taxon>
        <taxon>Actinomycetes</taxon>
        <taxon>Kitasatosporales</taxon>
        <taxon>Streptomycetaceae</taxon>
        <taxon>Streptomyces</taxon>
    </lineage>
</organism>
<comment type="caution">
    <text evidence="3">The sequence shown here is derived from an EMBL/GenBank/DDBJ whole genome shotgun (WGS) entry which is preliminary data.</text>
</comment>
<dbReference type="PANTHER" id="PTHR35176">
    <property type="entry name" value="HEME OXYGENASE HI_0854-RELATED"/>
    <property type="match status" value="1"/>
</dbReference>
<protein>
    <submittedName>
        <fullName evidence="3">TIGR03618 family F420-dependent PPOX class oxidoreductase</fullName>
    </submittedName>
</protein>
<reference evidence="4" key="1">
    <citation type="submission" date="2023-07" db="EMBL/GenBank/DDBJ databases">
        <title>30 novel species of actinomycetes from the DSMZ collection.</title>
        <authorList>
            <person name="Nouioui I."/>
        </authorList>
    </citation>
    <scope>NUCLEOTIDE SEQUENCE [LARGE SCALE GENOMIC DNA]</scope>
    <source>
        <strain evidence="4">DSM 44918</strain>
    </source>
</reference>
<evidence type="ECO:0000259" key="2">
    <source>
        <dbReference type="Pfam" id="PF01243"/>
    </source>
</evidence>
<dbReference type="NCBIfam" id="TIGR03618">
    <property type="entry name" value="Rv1155_F420"/>
    <property type="match status" value="1"/>
</dbReference>
<dbReference type="EMBL" id="JAVREM010000009">
    <property type="protein sequence ID" value="MDT0318835.1"/>
    <property type="molecule type" value="Genomic_DNA"/>
</dbReference>
<dbReference type="Pfam" id="PF01243">
    <property type="entry name" value="PNPOx_N"/>
    <property type="match status" value="1"/>
</dbReference>
<evidence type="ECO:0000313" key="3">
    <source>
        <dbReference type="EMBL" id="MDT0318835.1"/>
    </source>
</evidence>
<name>A0ABU2LML0_9ACTN</name>
<dbReference type="InterPro" id="IPR019920">
    <property type="entry name" value="F420-binding_dom_put"/>
</dbReference>
<evidence type="ECO:0000256" key="1">
    <source>
        <dbReference type="ARBA" id="ARBA00023002"/>
    </source>
</evidence>
<proteinExistence type="predicted"/>
<accession>A0ABU2LML0</accession>
<dbReference type="SUPFAM" id="SSF50475">
    <property type="entry name" value="FMN-binding split barrel"/>
    <property type="match status" value="1"/>
</dbReference>
<evidence type="ECO:0000313" key="4">
    <source>
        <dbReference type="Proteomes" id="UP001183420"/>
    </source>
</evidence>
<keyword evidence="1" id="KW-0560">Oxidoreductase</keyword>
<gene>
    <name evidence="3" type="ORF">RNC47_10855</name>
</gene>
<dbReference type="PANTHER" id="PTHR35176:SF6">
    <property type="entry name" value="HEME OXYGENASE HI_0854-RELATED"/>
    <property type="match status" value="1"/>
</dbReference>
<feature type="domain" description="Pyridoxamine 5'-phosphate oxidase N-terminal" evidence="2">
    <location>
        <begin position="12"/>
        <end position="128"/>
    </location>
</feature>
<dbReference type="RefSeq" id="WP_311597762.1">
    <property type="nucleotide sequence ID" value="NZ_JAVREM010000009.1"/>
</dbReference>
<sequence length="135" mass="15053">MNELPPPPASAVLDRLARDRNVWLCTLRPDGSPHMTPVWFVFLRDRWWIGTDDGAVKVRNVRRDPRVSLALEDGWAPVVAEGEARVHEGRFPADVVAAFAAKYDGWDVTAPYRAGAGRALLEVPVRRWLLAGTAQ</sequence>
<dbReference type="Gene3D" id="2.30.110.10">
    <property type="entry name" value="Electron Transport, Fmn-binding Protein, Chain A"/>
    <property type="match status" value="1"/>
</dbReference>
<dbReference type="InterPro" id="IPR012349">
    <property type="entry name" value="Split_barrel_FMN-bd"/>
</dbReference>